<dbReference type="EMBL" id="JAUSQZ010000001">
    <property type="protein sequence ID" value="MDP9829610.1"/>
    <property type="molecule type" value="Genomic_DNA"/>
</dbReference>
<evidence type="ECO:0000256" key="2">
    <source>
        <dbReference type="ARBA" id="ARBA00005466"/>
    </source>
</evidence>
<comment type="caution">
    <text evidence="7">The sequence shown here is derived from an EMBL/GenBank/DDBJ whole genome shotgun (WGS) entry which is preliminary data.</text>
</comment>
<dbReference type="RefSeq" id="WP_307247947.1">
    <property type="nucleotide sequence ID" value="NZ_JAUSQZ010000001.1"/>
</dbReference>
<keyword evidence="3" id="KW-0285">Flavoprotein</keyword>
<dbReference type="InterPro" id="IPR012951">
    <property type="entry name" value="BBE"/>
</dbReference>
<evidence type="ECO:0000256" key="3">
    <source>
        <dbReference type="ARBA" id="ARBA00022630"/>
    </source>
</evidence>
<dbReference type="Gene3D" id="3.40.462.20">
    <property type="match status" value="1"/>
</dbReference>
<reference evidence="7 8" key="1">
    <citation type="submission" date="2023-07" db="EMBL/GenBank/DDBJ databases">
        <title>Sequencing the genomes of 1000 actinobacteria strains.</title>
        <authorList>
            <person name="Klenk H.-P."/>
        </authorList>
    </citation>
    <scope>NUCLEOTIDE SEQUENCE [LARGE SCALE GENOMIC DNA]</scope>
    <source>
        <strain evidence="7 8">DSM 44388</strain>
    </source>
</reference>
<dbReference type="InterPro" id="IPR006093">
    <property type="entry name" value="Oxy_OxRdtase_FAD_BS"/>
</dbReference>
<dbReference type="InterPro" id="IPR016167">
    <property type="entry name" value="FAD-bd_PCMH_sub1"/>
</dbReference>
<dbReference type="InterPro" id="IPR006094">
    <property type="entry name" value="Oxid_FAD_bind_N"/>
</dbReference>
<evidence type="ECO:0000313" key="8">
    <source>
        <dbReference type="Proteomes" id="UP001235712"/>
    </source>
</evidence>
<dbReference type="PROSITE" id="PS51387">
    <property type="entry name" value="FAD_PCMH"/>
    <property type="match status" value="1"/>
</dbReference>
<evidence type="ECO:0000313" key="7">
    <source>
        <dbReference type="EMBL" id="MDP9829610.1"/>
    </source>
</evidence>
<accession>A0ABT9PC87</accession>
<proteinExistence type="inferred from homology"/>
<name>A0ABT9PC87_9ACTN</name>
<dbReference type="InterPro" id="IPR016166">
    <property type="entry name" value="FAD-bd_PCMH"/>
</dbReference>
<dbReference type="Gene3D" id="3.30.465.10">
    <property type="match status" value="1"/>
</dbReference>
<feature type="domain" description="FAD-binding PCMH-type" evidence="6">
    <location>
        <begin position="42"/>
        <end position="211"/>
    </location>
</feature>
<dbReference type="Pfam" id="PF08031">
    <property type="entry name" value="BBE"/>
    <property type="match status" value="1"/>
</dbReference>
<comment type="cofactor">
    <cofactor evidence="1">
        <name>FAD</name>
        <dbReference type="ChEBI" id="CHEBI:57692"/>
    </cofactor>
</comment>
<keyword evidence="5" id="KW-0560">Oxidoreductase</keyword>
<gene>
    <name evidence="7" type="ORF">J2S57_005359</name>
</gene>
<sequence length="466" mass="49091">MNDTTVINPTDVKLLASRTTGPVATPADEQYEALTSSWNLAYPQSPAVVVGAADADDVQAAVRFAAAADLPVAVLSTGHGTWGSTEQAVLINVRALDSVTIDPLARTATVGAGVEWQDVVSAAGVAGLAPVSGSALNVGVVGYTLGGGLSPVLGRAYGWAADHVLAFDIVTPDGQLRTVDPQSEPDLFWAVRGGKSAFGVVTSLTFSLMPVPRFFGGGLYVDAVHAEALLAEFRHLTALDDDRLTVSFAFLRMPAAPFVPEPLRGRVCAHLRFSFLGNAVEGQELVAPARALAPALIDTVCERPYTEYAAVHDDPVAPMPAYERTRLLAEFPEEAATALIEAAGAGVDTPVLVVEIRQLGGALSREPRFPSAVSHRDVAFSFWVGTVGAPGRSGAASPPLESLIDALKAWQHTGSALNFLGTTDPAATAEAYSPQTLDRLRQLKREFDPGNLFRVNHNLVPTTQER</sequence>
<dbReference type="PROSITE" id="PS00862">
    <property type="entry name" value="OX2_COVAL_FAD"/>
    <property type="match status" value="1"/>
</dbReference>
<dbReference type="Gene3D" id="3.30.43.10">
    <property type="entry name" value="Uridine Diphospho-n-acetylenolpyruvylglucosamine Reductase, domain 2"/>
    <property type="match status" value="1"/>
</dbReference>
<keyword evidence="4" id="KW-0274">FAD</keyword>
<dbReference type="PANTHER" id="PTHR42973:SF39">
    <property type="entry name" value="FAD-BINDING PCMH-TYPE DOMAIN-CONTAINING PROTEIN"/>
    <property type="match status" value="1"/>
</dbReference>
<protein>
    <submittedName>
        <fullName evidence="7">FAD/FMN-containing dehydrogenase</fullName>
    </submittedName>
</protein>
<dbReference type="SUPFAM" id="SSF56176">
    <property type="entry name" value="FAD-binding/transporter-associated domain-like"/>
    <property type="match status" value="1"/>
</dbReference>
<dbReference type="InterPro" id="IPR036318">
    <property type="entry name" value="FAD-bd_PCMH-like_sf"/>
</dbReference>
<comment type="similarity">
    <text evidence="2">Belongs to the oxygen-dependent FAD-linked oxidoreductase family.</text>
</comment>
<dbReference type="PANTHER" id="PTHR42973">
    <property type="entry name" value="BINDING OXIDOREDUCTASE, PUTATIVE (AFU_ORTHOLOGUE AFUA_1G17690)-RELATED"/>
    <property type="match status" value="1"/>
</dbReference>
<keyword evidence="8" id="KW-1185">Reference proteome</keyword>
<evidence type="ECO:0000256" key="4">
    <source>
        <dbReference type="ARBA" id="ARBA00022827"/>
    </source>
</evidence>
<dbReference type="Pfam" id="PF01565">
    <property type="entry name" value="FAD_binding_4"/>
    <property type="match status" value="1"/>
</dbReference>
<dbReference type="InterPro" id="IPR050416">
    <property type="entry name" value="FAD-linked_Oxidoreductase"/>
</dbReference>
<evidence type="ECO:0000259" key="6">
    <source>
        <dbReference type="PROSITE" id="PS51387"/>
    </source>
</evidence>
<evidence type="ECO:0000256" key="5">
    <source>
        <dbReference type="ARBA" id="ARBA00023002"/>
    </source>
</evidence>
<evidence type="ECO:0000256" key="1">
    <source>
        <dbReference type="ARBA" id="ARBA00001974"/>
    </source>
</evidence>
<dbReference type="Proteomes" id="UP001235712">
    <property type="component" value="Unassembled WGS sequence"/>
</dbReference>
<dbReference type="InterPro" id="IPR016169">
    <property type="entry name" value="FAD-bd_PCMH_sub2"/>
</dbReference>
<organism evidence="7 8">
    <name type="scientific">Kineosporia succinea</name>
    <dbReference type="NCBI Taxonomy" id="84632"/>
    <lineage>
        <taxon>Bacteria</taxon>
        <taxon>Bacillati</taxon>
        <taxon>Actinomycetota</taxon>
        <taxon>Actinomycetes</taxon>
        <taxon>Kineosporiales</taxon>
        <taxon>Kineosporiaceae</taxon>
        <taxon>Kineosporia</taxon>
    </lineage>
</organism>